<protein>
    <submittedName>
        <fullName evidence="1">Uncharacterized protein</fullName>
    </submittedName>
</protein>
<name>A0ABS5ML95_9STAP</name>
<comment type="caution">
    <text evidence="1">The sequence shown here is derived from an EMBL/GenBank/DDBJ whole genome shotgun (WGS) entry which is preliminary data.</text>
</comment>
<evidence type="ECO:0000313" key="2">
    <source>
        <dbReference type="Proteomes" id="UP000681586"/>
    </source>
</evidence>
<evidence type="ECO:0000313" key="1">
    <source>
        <dbReference type="EMBL" id="MBS3696037.1"/>
    </source>
</evidence>
<reference evidence="1 2" key="1">
    <citation type="submission" date="2021-05" db="EMBL/GenBank/DDBJ databases">
        <title>Staphylococcus fleurettii isolated from lake water in First Nation community in Manitoba, Canada.</title>
        <authorList>
            <person name="Bashar S."/>
            <person name="Murdock A."/>
            <person name="Patidar R."/>
            <person name="Golding G."/>
            <person name="Farenhorst A."/>
            <person name="Kumar A."/>
        </authorList>
    </citation>
    <scope>NUCLEOTIDE SEQUENCE [LARGE SCALE GENOMIC DNA]</scope>
    <source>
        <strain evidence="1 2">SF002</strain>
    </source>
</reference>
<dbReference type="Proteomes" id="UP000681586">
    <property type="component" value="Unassembled WGS sequence"/>
</dbReference>
<dbReference type="RefSeq" id="WP_203153438.1">
    <property type="nucleotide sequence ID" value="NZ_JAEPSA010000003.1"/>
</dbReference>
<proteinExistence type="predicted"/>
<organism evidence="1 2">
    <name type="scientific">Mammaliicoccus fleurettii</name>
    <dbReference type="NCBI Taxonomy" id="150056"/>
    <lineage>
        <taxon>Bacteria</taxon>
        <taxon>Bacillati</taxon>
        <taxon>Bacillota</taxon>
        <taxon>Bacilli</taxon>
        <taxon>Bacillales</taxon>
        <taxon>Staphylococcaceae</taxon>
        <taxon>Mammaliicoccus</taxon>
    </lineage>
</organism>
<dbReference type="EMBL" id="JAGXBM010000001">
    <property type="protein sequence ID" value="MBS3696037.1"/>
    <property type="molecule type" value="Genomic_DNA"/>
</dbReference>
<gene>
    <name evidence="1" type="ORF">JJQ58_00905</name>
</gene>
<sequence length="55" mass="6293">MDNNLFIDRTNEVIIFGYEELTLDGEMVDAIVLCLKEAYPDYKIVPMPSIDVKVV</sequence>
<keyword evidence="2" id="KW-1185">Reference proteome</keyword>
<accession>A0ABS5ML95</accession>